<accession>A0ABT3V0U2</accession>
<dbReference type="InterPro" id="IPR036188">
    <property type="entry name" value="FAD/NAD-bd_sf"/>
</dbReference>
<dbReference type="RefSeq" id="WP_267026160.1">
    <property type="nucleotide sequence ID" value="NZ_JAIFZO010000002.1"/>
</dbReference>
<reference evidence="2" key="1">
    <citation type="journal article" date="2022" name="bioRxiv">
        <title>Discovery and biosynthetic assessment of Streptomyces ortus sp nov. isolated from a deep-sea sponge.</title>
        <authorList>
            <person name="Williams S.E."/>
        </authorList>
    </citation>
    <scope>NUCLEOTIDE SEQUENCE</scope>
    <source>
        <strain evidence="2">A15ISP2-DRY2</strain>
    </source>
</reference>
<dbReference type="PANTHER" id="PTHR43422:SF3">
    <property type="entry name" value="THIAMINE THIAZOLE SYNTHASE"/>
    <property type="match status" value="1"/>
</dbReference>
<name>A0ABT3V0U2_9ACTN</name>
<keyword evidence="3" id="KW-1185">Reference proteome</keyword>
<dbReference type="GO" id="GO:0004497">
    <property type="term" value="F:monooxygenase activity"/>
    <property type="evidence" value="ECO:0007669"/>
    <property type="project" value="UniProtKB-KW"/>
</dbReference>
<dbReference type="Gene3D" id="3.50.50.60">
    <property type="entry name" value="FAD/NAD(P)-binding domain"/>
    <property type="match status" value="1"/>
</dbReference>
<dbReference type="SUPFAM" id="SSF51905">
    <property type="entry name" value="FAD/NAD(P)-binding domain"/>
    <property type="match status" value="1"/>
</dbReference>
<dbReference type="Proteomes" id="UP001165590">
    <property type="component" value="Unassembled WGS sequence"/>
</dbReference>
<sequence>MRRAVVIGAGLGGVLAAAALAPHVDEVVVVERDELPDGPDHRKGVPQGRHAHLLMPGGLAAMDDLVPGVDMRAHLLAAGAHAVSLSSGMVVLTPEGWFRRWRHDSHHMITCSRGLLEWSVRTAITRSTGNIEIRRAQALELTGTARRVDGLRLGGTAGLTELAADLVVDTSGRGSRVTRWLNSLAVTGLRERTIDSGLVNATRIYRVPPGAEDFPLTMVQANPYEGRPGRSAVVVPIEDGRWMVSLAGSRGAEPPSDPEGFLRYIRALPHPIVGQLVSRATALTDVAVSRSTSNSRRYLEKARDWPEGLVVLGDALATFNPAYGQGMSVAALSARTLDHHLRRSDVLTPGLARAVQRAAATHVEAAWNLAVSQDVLYPGVRGGAPTAVDRLAARYTRRVMKAATGSYRVASALFDVTGLRAGPSRLLRPSTVVTALSGPPLPPLSAPPLTARERQLLNSFDSGSDGRGPAGPA</sequence>
<gene>
    <name evidence="2" type="ORF">K3769_10475</name>
</gene>
<keyword evidence="2" id="KW-0503">Monooxygenase</keyword>
<organism evidence="2 3">
    <name type="scientific">Streptomyces ortus</name>
    <dbReference type="NCBI Taxonomy" id="2867268"/>
    <lineage>
        <taxon>Bacteria</taxon>
        <taxon>Bacillati</taxon>
        <taxon>Actinomycetota</taxon>
        <taxon>Actinomycetes</taxon>
        <taxon>Kitasatosporales</taxon>
        <taxon>Streptomycetaceae</taxon>
        <taxon>Streptomyces</taxon>
    </lineage>
</organism>
<dbReference type="PANTHER" id="PTHR43422">
    <property type="entry name" value="THIAMINE THIAZOLE SYNTHASE"/>
    <property type="match status" value="1"/>
</dbReference>
<proteinExistence type="predicted"/>
<evidence type="ECO:0000256" key="1">
    <source>
        <dbReference type="SAM" id="MobiDB-lite"/>
    </source>
</evidence>
<evidence type="ECO:0000313" key="3">
    <source>
        <dbReference type="Proteomes" id="UP001165590"/>
    </source>
</evidence>
<dbReference type="EMBL" id="JAIFZO010000002">
    <property type="protein sequence ID" value="MCX4233201.1"/>
    <property type="molecule type" value="Genomic_DNA"/>
</dbReference>
<protein>
    <submittedName>
        <fullName evidence="2">FAD-dependent monooxygenase</fullName>
    </submittedName>
</protein>
<feature type="region of interest" description="Disordered" evidence="1">
    <location>
        <begin position="436"/>
        <end position="473"/>
    </location>
</feature>
<keyword evidence="2" id="KW-0560">Oxidoreductase</keyword>
<evidence type="ECO:0000313" key="2">
    <source>
        <dbReference type="EMBL" id="MCX4233201.1"/>
    </source>
</evidence>
<comment type="caution">
    <text evidence="2">The sequence shown here is derived from an EMBL/GenBank/DDBJ whole genome shotgun (WGS) entry which is preliminary data.</text>
</comment>